<dbReference type="Proteomes" id="UP001252243">
    <property type="component" value="Unassembled WGS sequence"/>
</dbReference>
<organism evidence="9 10">
    <name type="scientific">Arthrobacter ginsengisoli</name>
    <dbReference type="NCBI Taxonomy" id="1356565"/>
    <lineage>
        <taxon>Bacteria</taxon>
        <taxon>Bacillati</taxon>
        <taxon>Actinomycetota</taxon>
        <taxon>Actinomycetes</taxon>
        <taxon>Micrococcales</taxon>
        <taxon>Micrococcaceae</taxon>
        <taxon>Arthrobacter</taxon>
    </lineage>
</organism>
<dbReference type="EMBL" id="JAVDVQ010000002">
    <property type="protein sequence ID" value="MDR7081234.1"/>
    <property type="molecule type" value="Genomic_DNA"/>
</dbReference>
<dbReference type="InterPro" id="IPR032816">
    <property type="entry name" value="VTT_dom"/>
</dbReference>
<evidence type="ECO:0000256" key="5">
    <source>
        <dbReference type="ARBA" id="ARBA00022989"/>
    </source>
</evidence>
<evidence type="ECO:0000313" key="9">
    <source>
        <dbReference type="EMBL" id="MDR7081234.1"/>
    </source>
</evidence>
<reference evidence="9 10" key="1">
    <citation type="submission" date="2023-07" db="EMBL/GenBank/DDBJ databases">
        <title>Sorghum-associated microbial communities from plants grown in Nebraska, USA.</title>
        <authorList>
            <person name="Schachtman D."/>
        </authorList>
    </citation>
    <scope>NUCLEOTIDE SEQUENCE [LARGE SCALE GENOMIC DNA]</scope>
    <source>
        <strain evidence="9 10">BE167</strain>
    </source>
</reference>
<keyword evidence="6 7" id="KW-0472">Membrane</keyword>
<evidence type="ECO:0000256" key="2">
    <source>
        <dbReference type="ARBA" id="ARBA00010792"/>
    </source>
</evidence>
<protein>
    <submittedName>
        <fullName evidence="9">Membrane protein DedA with SNARE-associated domain</fullName>
    </submittedName>
</protein>
<feature type="domain" description="VTT" evidence="8">
    <location>
        <begin position="34"/>
        <end position="158"/>
    </location>
</feature>
<feature type="transmembrane region" description="Helical" evidence="7">
    <location>
        <begin position="55"/>
        <end position="76"/>
    </location>
</feature>
<evidence type="ECO:0000256" key="7">
    <source>
        <dbReference type="RuleBase" id="RU367016"/>
    </source>
</evidence>
<accession>A0ABU1U7V5</accession>
<feature type="transmembrane region" description="Helical" evidence="7">
    <location>
        <begin position="15"/>
        <end position="35"/>
    </location>
</feature>
<dbReference type="InterPro" id="IPR032818">
    <property type="entry name" value="DedA-like"/>
</dbReference>
<comment type="similarity">
    <text evidence="2 7">Belongs to the DedA family.</text>
</comment>
<name>A0ABU1U7V5_9MICC</name>
<proteinExistence type="inferred from homology"/>
<dbReference type="PANTHER" id="PTHR30353:SF0">
    <property type="entry name" value="TRANSMEMBRANE PROTEIN"/>
    <property type="match status" value="1"/>
</dbReference>
<keyword evidence="10" id="KW-1185">Reference proteome</keyword>
<evidence type="ECO:0000313" key="10">
    <source>
        <dbReference type="Proteomes" id="UP001252243"/>
    </source>
</evidence>
<dbReference type="RefSeq" id="WP_310050331.1">
    <property type="nucleotide sequence ID" value="NZ_JAVDVQ010000002.1"/>
</dbReference>
<keyword evidence="3 7" id="KW-1003">Cell membrane</keyword>
<evidence type="ECO:0000259" key="8">
    <source>
        <dbReference type="Pfam" id="PF09335"/>
    </source>
</evidence>
<keyword evidence="4 7" id="KW-0812">Transmembrane</keyword>
<keyword evidence="5 7" id="KW-1133">Transmembrane helix</keyword>
<evidence type="ECO:0000256" key="3">
    <source>
        <dbReference type="ARBA" id="ARBA00022475"/>
    </source>
</evidence>
<comment type="caution">
    <text evidence="9">The sequence shown here is derived from an EMBL/GenBank/DDBJ whole genome shotgun (WGS) entry which is preliminary data.</text>
</comment>
<evidence type="ECO:0000256" key="4">
    <source>
        <dbReference type="ARBA" id="ARBA00022692"/>
    </source>
</evidence>
<dbReference type="PANTHER" id="PTHR30353">
    <property type="entry name" value="INNER MEMBRANE PROTEIN DEDA-RELATED"/>
    <property type="match status" value="1"/>
</dbReference>
<evidence type="ECO:0000256" key="1">
    <source>
        <dbReference type="ARBA" id="ARBA00004651"/>
    </source>
</evidence>
<feature type="transmembrane region" description="Helical" evidence="7">
    <location>
        <begin position="170"/>
        <end position="191"/>
    </location>
</feature>
<sequence>MEFINEAILHAAGQWWIYPILTIFCFIDGFVPILPSETLIVALGALSVTSGQPNMWFVMAAAAVGAIAGDNMAYLLGRHIGVERFRWMRKPKVHRALNWARYELDKRGAMLIFTARYIPVGRVAVNWIAGTTAYPRRRFVILDIFASITWVAYSAGVGIVAGNWVHEHPLLGVGIAIAFAIVLGIVIDHLLTWLHRWRDTRGAAAAASRAAAMAAEARTAPTTSVPAKSTAANVSLSEAAPAAPGSAASGG</sequence>
<dbReference type="Pfam" id="PF09335">
    <property type="entry name" value="VTT_dom"/>
    <property type="match status" value="1"/>
</dbReference>
<comment type="subcellular location">
    <subcellularLocation>
        <location evidence="1 7">Cell membrane</location>
        <topology evidence="1 7">Multi-pass membrane protein</topology>
    </subcellularLocation>
</comment>
<gene>
    <name evidence="9" type="ORF">J2X01_000511</name>
</gene>
<feature type="transmembrane region" description="Helical" evidence="7">
    <location>
        <begin position="140"/>
        <end position="164"/>
    </location>
</feature>
<evidence type="ECO:0000256" key="6">
    <source>
        <dbReference type="ARBA" id="ARBA00023136"/>
    </source>
</evidence>